<dbReference type="GO" id="GO:0030295">
    <property type="term" value="F:protein kinase activator activity"/>
    <property type="evidence" value="ECO:0007669"/>
    <property type="project" value="TreeGrafter"/>
</dbReference>
<proteinExistence type="predicted"/>
<evidence type="ECO:0000259" key="1">
    <source>
        <dbReference type="PROSITE" id="PS51094"/>
    </source>
</evidence>
<keyword evidence="3" id="KW-1185">Reference proteome</keyword>
<dbReference type="AlphaFoldDB" id="A0A1G5I457"/>
<accession>A0A1G5I457</accession>
<evidence type="ECO:0000313" key="2">
    <source>
        <dbReference type="EMBL" id="SCY70158.1"/>
    </source>
</evidence>
<dbReference type="EMBL" id="FMUX01000017">
    <property type="protein sequence ID" value="SCY70158.1"/>
    <property type="molecule type" value="Genomic_DNA"/>
</dbReference>
<name>A0A1G5I457_9BACT</name>
<dbReference type="CDD" id="cd00211">
    <property type="entry name" value="PTS_IIA_fru"/>
    <property type="match status" value="1"/>
</dbReference>
<dbReference type="PROSITE" id="PS51094">
    <property type="entry name" value="PTS_EIIA_TYPE_2"/>
    <property type="match status" value="1"/>
</dbReference>
<dbReference type="STRING" id="419481.SAMN05216233_11740"/>
<feature type="domain" description="PTS EIIA type-2" evidence="1">
    <location>
        <begin position="5"/>
        <end position="149"/>
    </location>
</feature>
<reference evidence="2 3" key="1">
    <citation type="submission" date="2016-10" db="EMBL/GenBank/DDBJ databases">
        <authorList>
            <person name="de Groot N.N."/>
        </authorList>
    </citation>
    <scope>NUCLEOTIDE SEQUENCE [LARGE SCALE GENOMIC DNA]</scope>
    <source>
        <strain evidence="2 3">AA1</strain>
    </source>
</reference>
<dbReference type="Gene3D" id="3.40.930.10">
    <property type="entry name" value="Mannitol-specific EII, Chain A"/>
    <property type="match status" value="1"/>
</dbReference>
<protein>
    <submittedName>
        <fullName evidence="2">PTS IIA-like nitrogen-regulatory protein PtsN</fullName>
    </submittedName>
</protein>
<dbReference type="OrthoDB" id="9793589at2"/>
<sequence>MKIRECLDVNHIYVGIHLPGKDDVLAFLAEKAAASGLAMDSGALLSGFREREDSFTTGIGLGIALPHTTSAQCTKTTLFLLRLSRPVDFESIDDQPVDVVLALIIPTTNPSEHLQILARTARLCKQQAFPEALRQSPDAGTLWETIRRFEKDAEIAWYGGEV</sequence>
<dbReference type="InterPro" id="IPR051541">
    <property type="entry name" value="PTS_SugarTrans_NitroReg"/>
</dbReference>
<dbReference type="InterPro" id="IPR016152">
    <property type="entry name" value="PTrfase/Anion_transptr"/>
</dbReference>
<gene>
    <name evidence="2" type="ORF">SAMN05216233_11740</name>
</gene>
<dbReference type="PANTHER" id="PTHR47738">
    <property type="entry name" value="PTS SYSTEM FRUCTOSE-LIKE EIIA COMPONENT-RELATED"/>
    <property type="match status" value="1"/>
</dbReference>
<dbReference type="InterPro" id="IPR002178">
    <property type="entry name" value="PTS_EIIA_type-2_dom"/>
</dbReference>
<dbReference type="PANTHER" id="PTHR47738:SF1">
    <property type="entry name" value="NITROGEN REGULATORY PROTEIN"/>
    <property type="match status" value="1"/>
</dbReference>
<dbReference type="RefSeq" id="WP_092213201.1">
    <property type="nucleotide sequence ID" value="NZ_FMUX01000017.1"/>
</dbReference>
<dbReference type="Pfam" id="PF00359">
    <property type="entry name" value="PTS_EIIA_2"/>
    <property type="match status" value="1"/>
</dbReference>
<organism evidence="2 3">
    <name type="scientific">Desulfoluna spongiiphila</name>
    <dbReference type="NCBI Taxonomy" id="419481"/>
    <lineage>
        <taxon>Bacteria</taxon>
        <taxon>Pseudomonadati</taxon>
        <taxon>Thermodesulfobacteriota</taxon>
        <taxon>Desulfobacteria</taxon>
        <taxon>Desulfobacterales</taxon>
        <taxon>Desulfolunaceae</taxon>
        <taxon>Desulfoluna</taxon>
    </lineage>
</organism>
<dbReference type="SUPFAM" id="SSF55804">
    <property type="entry name" value="Phoshotransferase/anion transport protein"/>
    <property type="match status" value="1"/>
</dbReference>
<dbReference type="Proteomes" id="UP000198870">
    <property type="component" value="Unassembled WGS sequence"/>
</dbReference>
<evidence type="ECO:0000313" key="3">
    <source>
        <dbReference type="Proteomes" id="UP000198870"/>
    </source>
</evidence>